<proteinExistence type="predicted"/>
<evidence type="ECO:0000313" key="2">
    <source>
        <dbReference type="Proteomes" id="UP000253490"/>
    </source>
</evidence>
<dbReference type="Proteomes" id="UP000253490">
    <property type="component" value="Unassembled WGS sequence"/>
</dbReference>
<accession>A0A366IFM9</accession>
<organism evidence="1 2">
    <name type="scientific">Alkalibaculum bacchi</name>
    <dbReference type="NCBI Taxonomy" id="645887"/>
    <lineage>
        <taxon>Bacteria</taxon>
        <taxon>Bacillati</taxon>
        <taxon>Bacillota</taxon>
        <taxon>Clostridia</taxon>
        <taxon>Eubacteriales</taxon>
        <taxon>Eubacteriaceae</taxon>
        <taxon>Alkalibaculum</taxon>
    </lineage>
</organism>
<dbReference type="Gene3D" id="1.20.1500.10">
    <property type="entry name" value="YheA/YmcA-like"/>
    <property type="match status" value="1"/>
</dbReference>
<dbReference type="Pfam" id="PF06133">
    <property type="entry name" value="Com_YlbF"/>
    <property type="match status" value="1"/>
</dbReference>
<comment type="caution">
    <text evidence="1">The sequence shown here is derived from an EMBL/GenBank/DDBJ whole genome shotgun (WGS) entry which is preliminary data.</text>
</comment>
<name>A0A366IFM9_9FIRM</name>
<dbReference type="InterPro" id="IPR010368">
    <property type="entry name" value="Com_YlbF"/>
</dbReference>
<dbReference type="AlphaFoldDB" id="A0A366IFM9"/>
<dbReference type="EMBL" id="QNRX01000001">
    <property type="protein sequence ID" value="RBP70146.1"/>
    <property type="molecule type" value="Genomic_DNA"/>
</dbReference>
<keyword evidence="2" id="KW-1185">Reference proteome</keyword>
<evidence type="ECO:0000313" key="1">
    <source>
        <dbReference type="EMBL" id="RBP70146.1"/>
    </source>
</evidence>
<gene>
    <name evidence="1" type="ORF">DES36_101201</name>
</gene>
<dbReference type="RefSeq" id="WP_113919355.1">
    <property type="nucleotide sequence ID" value="NZ_QNRX01000001.1"/>
</dbReference>
<protein>
    <submittedName>
        <fullName evidence="1">Control of competence regulator ComK (YlbF/YmcA-like)</fullName>
    </submittedName>
</protein>
<dbReference type="SUPFAM" id="SSF158622">
    <property type="entry name" value="YheA/YmcA-like"/>
    <property type="match status" value="1"/>
</dbReference>
<reference evidence="1 2" key="1">
    <citation type="submission" date="2018-06" db="EMBL/GenBank/DDBJ databases">
        <title>Genomic Encyclopedia of Type Strains, Phase IV (KMG-IV): sequencing the most valuable type-strain genomes for metagenomic binning, comparative biology and taxonomic classification.</title>
        <authorList>
            <person name="Goeker M."/>
        </authorList>
    </citation>
    <scope>NUCLEOTIDE SEQUENCE [LARGE SCALE GENOMIC DNA]</scope>
    <source>
        <strain evidence="1 2">DSM 22112</strain>
    </source>
</reference>
<sequence length="111" mass="12895">MSLKAIGKAMAKELMETKEYQLMNKKRRELYAHPKLGTLVKNYEAKQVKIVNMAASPEKKQSLMTSLTKEYQGLLMTREMKEYRNAIDGFQKKTFAVFNELNVEISMIINQ</sequence>
<dbReference type="InterPro" id="IPR023378">
    <property type="entry name" value="YheA/YmcA-like_dom_sf"/>
</dbReference>